<evidence type="ECO:0000313" key="4">
    <source>
        <dbReference type="Proteomes" id="UP000694843"/>
    </source>
</evidence>
<sequence>MLESDEEGSYDPEAVFRLMEAARLSRRLKYEENDTTTLPKNHLISQSDSVQDRQLSFREQVSRGKMEGHENPGSAEILNLGMIKTSDSTTTETYTISKESVYVNDTDELTSSKTSHREDNIEPTEEKETSTFINSKRRKTRRKLTSKRKIDGIEASLMNAKGNEERLQSILSKYDLKPHASLTTPAYDEKLENKTKTDAEKHIDKHNTATENNSTNGSVETPLQERKVTSSTRNQSSYVMMTPREITKEKLDENARNLRLRRLTPKTRIGSQNGSKSKESLERKFEQPKVNDVKKLTLHHGNDSNRLRSNYSGSNQDTLKLKLDDFVKSNSQSKESTNLDLFPIYEQDKEGLIAIVSSTTSSSQRDYAYKRVHESTMKNEESDESDIEKYVGASSTDARQTNDEIRNGPRSDYQETIQYSKNITSLPDNHDAADNYQLSETRANHQKAAGTNVVESVTAGNSGTDARPKLSDADVRKKLRSRLTPELRKSILQRSARLRARRQHNKQHGNASTINAPATEGEMDELSTRWGSSLTKEKPRLAIHPGSKQADDISFIKSENQFHYEEEDPSSTHQASKELTEKQHRPVPFKIEAKTEHESITSVIDSHNLSDGKTSKEYLSYDDLYDPAPSQPRYTTKPKKITRKIPLSNKTTTPGTTTSDEVQIVEDSKERVHKNSSENAGKNLFSSYNYPVFGRTRTPTPQIVHPSAINPYNPVFPTSISPVFVLGMGDLRNQQPLNPIPIPISPLPVPISPLPELHHVPPRLEVPRPFIEPGLVHPGNLVTFTNPLVPHVPSYRPSAPTIQSNGITSPVPPYFLAEEFSAGAEASQEEHRGTLDSDDAGILHEEYDYADYTYSHEDYLEDNDNYIKHQEDERGEPVQYGYKVASADTGNFQQRDEQRDGKKVKGSYKVALPDGRIQTVTYIADDGGFRAEVTYEHINSIGTSTALPPIATTSWPAQATSSQPHFNQQRLTLRNRITGHSLTTVAPSQHPTQSAIPSLIGAAQEILHPRPLTEPHINLHSVSHERNQASKDPLNKAPTHHPNKPVRIQSTSHIPPPRDGHIDNDDPNTIPVITNNDFHIEIQSEEKLPQPTPIPVFNQRPTKNFLEGFITGINDQVQNKKHNPIKPAPVKISIHHPHDIPFYPGINFPSTEPLNTIPVTTPINELKLPQSTTQRNPLAQTQPSRHQIVPNDAEFPPTAQPTSIQAHKIKNSRLPKKGRIDFRERVPVTTVSPNPFRVTILGSQKSVRSRTTSRGRVIPVQNPRPEAEAPRKRIESGSPPDARHHPLDEQDSSFYFKEQLTNVQPATQERPSTEVKAVLSRQQPLPDPVTSIITPFKFTTPASNLFFDVPLKKEMILNITPIPPASYSSDIRTSVPFTAQHKFDSHVPIFPPRAPTHAHHSSKDRSFRTTIQPFVSTEEKNIRHSVIASAEQEGRWKVPQPRYPPLLPGASDESQSQLRLYHYELEPESSKESAERKTLYNPNAKIVLKALGKSRQVPLLLPYGDEDDFLGLVKESQENNKQFRQTSGHFSVEIDSFNRSTQSARPVRSLIRSLSSSADTVHKN</sequence>
<keyword evidence="1 2" id="KW-0193">Cuticle</keyword>
<evidence type="ECO:0000256" key="2">
    <source>
        <dbReference type="PROSITE-ProRule" id="PRU00497"/>
    </source>
</evidence>
<feature type="compositionally biased region" description="Polar residues" evidence="3">
    <location>
        <begin position="209"/>
        <end position="221"/>
    </location>
</feature>
<feature type="region of interest" description="Disordered" evidence="3">
    <location>
        <begin position="109"/>
        <end position="145"/>
    </location>
</feature>
<feature type="region of interest" description="Disordered" evidence="3">
    <location>
        <begin position="198"/>
        <end position="315"/>
    </location>
</feature>
<gene>
    <name evidence="5" type="primary">LOC108676337</name>
</gene>
<feature type="region of interest" description="Disordered" evidence="3">
    <location>
        <begin position="33"/>
        <end position="53"/>
    </location>
</feature>
<accession>A0A8B7P1C5</accession>
<evidence type="ECO:0000313" key="5">
    <source>
        <dbReference type="RefSeq" id="XP_018019889.2"/>
    </source>
</evidence>
<feature type="compositionally biased region" description="Basic residues" evidence="3">
    <location>
        <begin position="135"/>
        <end position="145"/>
    </location>
</feature>
<dbReference type="PROSITE" id="PS51155">
    <property type="entry name" value="CHIT_BIND_RR_2"/>
    <property type="match status" value="1"/>
</dbReference>
<keyword evidence="4" id="KW-1185">Reference proteome</keyword>
<organism evidence="4 5">
    <name type="scientific">Hyalella azteca</name>
    <name type="common">Amphipod</name>
    <dbReference type="NCBI Taxonomy" id="294128"/>
    <lineage>
        <taxon>Eukaryota</taxon>
        <taxon>Metazoa</taxon>
        <taxon>Ecdysozoa</taxon>
        <taxon>Arthropoda</taxon>
        <taxon>Crustacea</taxon>
        <taxon>Multicrustacea</taxon>
        <taxon>Malacostraca</taxon>
        <taxon>Eumalacostraca</taxon>
        <taxon>Peracarida</taxon>
        <taxon>Amphipoda</taxon>
        <taxon>Senticaudata</taxon>
        <taxon>Talitrida</taxon>
        <taxon>Talitroidea</taxon>
        <taxon>Hyalellidae</taxon>
        <taxon>Hyalella</taxon>
    </lineage>
</organism>
<feature type="compositionally biased region" description="Basic and acidic residues" evidence="3">
    <location>
        <begin position="198"/>
        <end position="208"/>
    </location>
</feature>
<dbReference type="RefSeq" id="XP_018019889.2">
    <property type="nucleotide sequence ID" value="XM_018164400.2"/>
</dbReference>
<dbReference type="GO" id="GO:0031012">
    <property type="term" value="C:extracellular matrix"/>
    <property type="evidence" value="ECO:0007669"/>
    <property type="project" value="TreeGrafter"/>
</dbReference>
<feature type="compositionally biased region" description="Basic residues" evidence="3">
    <location>
        <begin position="497"/>
        <end position="507"/>
    </location>
</feature>
<protein>
    <submittedName>
        <fullName evidence="5">Uncharacterized protein LOC108676337</fullName>
    </submittedName>
</protein>
<dbReference type="KEGG" id="hazt:108676337"/>
<feature type="compositionally biased region" description="Basic and acidic residues" evidence="3">
    <location>
        <begin position="666"/>
        <end position="676"/>
    </location>
</feature>
<dbReference type="GO" id="GO:0005615">
    <property type="term" value="C:extracellular space"/>
    <property type="evidence" value="ECO:0007669"/>
    <property type="project" value="TreeGrafter"/>
</dbReference>
<feature type="region of interest" description="Disordered" evidence="3">
    <location>
        <begin position="1243"/>
        <end position="1288"/>
    </location>
</feature>
<feature type="compositionally biased region" description="Basic and acidic residues" evidence="3">
    <location>
        <begin position="400"/>
        <end position="413"/>
    </location>
</feature>
<dbReference type="PROSITE" id="PS00233">
    <property type="entry name" value="CHIT_BIND_RR_1"/>
    <property type="match status" value="1"/>
</dbReference>
<dbReference type="InterPro" id="IPR051217">
    <property type="entry name" value="Insect_Cuticle_Struc_Prot"/>
</dbReference>
<evidence type="ECO:0000256" key="3">
    <source>
        <dbReference type="SAM" id="MobiDB-lite"/>
    </source>
</evidence>
<dbReference type="Proteomes" id="UP000694843">
    <property type="component" value="Unplaced"/>
</dbReference>
<name>A0A8B7P1C5_HYAAZ</name>
<feature type="compositionally biased region" description="Polar residues" evidence="3">
    <location>
        <begin position="229"/>
        <end position="239"/>
    </location>
</feature>
<feature type="region of interest" description="Disordered" evidence="3">
    <location>
        <begin position="374"/>
        <end position="414"/>
    </location>
</feature>
<feature type="region of interest" description="Disordered" evidence="3">
    <location>
        <begin position="497"/>
        <end position="522"/>
    </location>
</feature>
<dbReference type="GO" id="GO:0042302">
    <property type="term" value="F:structural constituent of cuticle"/>
    <property type="evidence" value="ECO:0007669"/>
    <property type="project" value="UniProtKB-UniRule"/>
</dbReference>
<dbReference type="GeneID" id="108676337"/>
<dbReference type="Pfam" id="PF00379">
    <property type="entry name" value="Chitin_bind_4"/>
    <property type="match status" value="1"/>
</dbReference>
<reference evidence="5" key="1">
    <citation type="submission" date="2025-08" db="UniProtKB">
        <authorList>
            <consortium name="RefSeq"/>
        </authorList>
    </citation>
    <scope>IDENTIFICATION</scope>
    <source>
        <tissue evidence="5">Whole organism</tissue>
    </source>
</reference>
<feature type="region of interest" description="Disordered" evidence="3">
    <location>
        <begin position="563"/>
        <end position="613"/>
    </location>
</feature>
<dbReference type="PANTHER" id="PTHR12236">
    <property type="entry name" value="STRUCTURAL CONTITUENT OF CUTICLE"/>
    <property type="match status" value="1"/>
</dbReference>
<evidence type="ECO:0000256" key="1">
    <source>
        <dbReference type="ARBA" id="ARBA00022460"/>
    </source>
</evidence>
<feature type="region of interest" description="Disordered" evidence="3">
    <location>
        <begin position="646"/>
        <end position="681"/>
    </location>
</feature>
<feature type="compositionally biased region" description="Basic and acidic residues" evidence="3">
    <location>
        <begin position="115"/>
        <end position="129"/>
    </location>
</feature>
<feature type="compositionally biased region" description="Basic and acidic residues" evidence="3">
    <location>
        <begin position="575"/>
        <end position="584"/>
    </location>
</feature>
<feature type="compositionally biased region" description="Basic and acidic residues" evidence="3">
    <location>
        <begin position="276"/>
        <end position="306"/>
    </location>
</feature>
<dbReference type="OrthoDB" id="7789829at2759"/>
<feature type="compositionally biased region" description="Polar residues" evidence="3">
    <location>
        <begin position="35"/>
        <end position="53"/>
    </location>
</feature>
<dbReference type="InterPro" id="IPR000618">
    <property type="entry name" value="Insect_cuticle"/>
</dbReference>
<feature type="compositionally biased region" description="Basic and acidic residues" evidence="3">
    <location>
        <begin position="1265"/>
        <end position="1288"/>
    </location>
</feature>
<proteinExistence type="predicted"/>
<feature type="region of interest" description="Disordered" evidence="3">
    <location>
        <begin position="1023"/>
        <end position="1067"/>
    </location>
</feature>
<feature type="compositionally biased region" description="Basic and acidic residues" evidence="3">
    <location>
        <begin position="245"/>
        <end position="256"/>
    </location>
</feature>
<dbReference type="InterPro" id="IPR031311">
    <property type="entry name" value="CHIT_BIND_RR_consensus"/>
</dbReference>
<dbReference type="PANTHER" id="PTHR12236:SF79">
    <property type="entry name" value="CUTICULAR PROTEIN 50CB-RELATED"/>
    <property type="match status" value="1"/>
</dbReference>